<evidence type="ECO:0000313" key="3">
    <source>
        <dbReference type="EMBL" id="RJG06114.1"/>
    </source>
</evidence>
<comment type="similarity">
    <text evidence="2">Belongs to the trehalose phosphatase family.</text>
</comment>
<reference evidence="3 4" key="1">
    <citation type="submission" date="2018-09" db="EMBL/GenBank/DDBJ databases">
        <authorList>
            <person name="Zhu H."/>
        </authorList>
    </citation>
    <scope>NUCLEOTIDE SEQUENCE [LARGE SCALE GENOMIC DNA]</scope>
    <source>
        <strain evidence="3 4">K2R10-39</strain>
    </source>
</reference>
<dbReference type="Gene3D" id="3.40.50.1000">
    <property type="entry name" value="HAD superfamily/HAD-like"/>
    <property type="match status" value="1"/>
</dbReference>
<dbReference type="Pfam" id="PF02358">
    <property type="entry name" value="Trehalose_PPase"/>
    <property type="match status" value="1"/>
</dbReference>
<dbReference type="GO" id="GO:0046872">
    <property type="term" value="F:metal ion binding"/>
    <property type="evidence" value="ECO:0007669"/>
    <property type="project" value="UniProtKB-KW"/>
</dbReference>
<dbReference type="SUPFAM" id="SSF56784">
    <property type="entry name" value="HAD-like"/>
    <property type="match status" value="1"/>
</dbReference>
<evidence type="ECO:0000256" key="1">
    <source>
        <dbReference type="ARBA" id="ARBA00022801"/>
    </source>
</evidence>
<dbReference type="AlphaFoldDB" id="A0A418X0U8"/>
<comment type="function">
    <text evidence="2">Removes the phosphate from trehalose 6-phosphate to produce free trehalose.</text>
</comment>
<dbReference type="GO" id="GO:0005992">
    <property type="term" value="P:trehalose biosynthetic process"/>
    <property type="evidence" value="ECO:0007669"/>
    <property type="project" value="UniProtKB-UniPathway"/>
</dbReference>
<keyword evidence="2" id="KW-0479">Metal-binding</keyword>
<dbReference type="Proteomes" id="UP000285190">
    <property type="component" value="Unassembled WGS sequence"/>
</dbReference>
<dbReference type="InterPro" id="IPR023214">
    <property type="entry name" value="HAD_sf"/>
</dbReference>
<evidence type="ECO:0000256" key="2">
    <source>
        <dbReference type="RuleBase" id="RU361117"/>
    </source>
</evidence>
<accession>A0A418X0U8</accession>
<dbReference type="PANTHER" id="PTHR43768:SF3">
    <property type="entry name" value="TREHALOSE 6-PHOSPHATE PHOSPHATASE"/>
    <property type="match status" value="1"/>
</dbReference>
<keyword evidence="2" id="KW-0460">Magnesium</keyword>
<proteinExistence type="inferred from homology"/>
<dbReference type="GO" id="GO:0004805">
    <property type="term" value="F:trehalose-phosphatase activity"/>
    <property type="evidence" value="ECO:0007669"/>
    <property type="project" value="UniProtKB-EC"/>
</dbReference>
<dbReference type="RefSeq" id="WP_119738399.1">
    <property type="nucleotide sequence ID" value="NZ_QYUN01000002.1"/>
</dbReference>
<gene>
    <name evidence="3" type="primary">otsB</name>
    <name evidence="3" type="ORF">D3870_08940</name>
</gene>
<dbReference type="PANTHER" id="PTHR43768">
    <property type="entry name" value="TREHALOSE 6-PHOSPHATE PHOSPHATASE"/>
    <property type="match status" value="1"/>
</dbReference>
<dbReference type="Gene3D" id="3.30.70.1020">
    <property type="entry name" value="Trehalose-6-phosphate phosphatase related protein, domain 2"/>
    <property type="match status" value="1"/>
</dbReference>
<dbReference type="EC" id="3.1.3.12" evidence="2"/>
<sequence length="268" mass="30211">MGALFSTEGFARLDAIVRPGLLCAFDFDGTLSPIVALPEHACLPTELMYRLVELSAYAPVAIITGRALDDVRERLGFVPDFVVGNHGIEGLPGWEEPAARHRAVCRLWHERLSSILHEPAMFDPGIVIENKRYSLSVHYRHARDPIEAESRLRNVLMHLEPLPRVISGKCVFNLLPEEAGDKGSALEQLMQISRAQSAIYIGDDITDEDVFRLRRGNLLTVRIECTTETEAEFFLRRRQDMAQLLDELINRLHTLGARNWTLPAPISH</sequence>
<name>A0A418X0U8_9BURK</name>
<protein>
    <recommendedName>
        <fullName evidence="2">Trehalose 6-phosphate phosphatase</fullName>
        <ecNumber evidence="2">3.1.3.12</ecNumber>
    </recommendedName>
</protein>
<evidence type="ECO:0000313" key="4">
    <source>
        <dbReference type="Proteomes" id="UP000285190"/>
    </source>
</evidence>
<dbReference type="InterPro" id="IPR003337">
    <property type="entry name" value="Trehalose_PPase"/>
</dbReference>
<comment type="cofactor">
    <cofactor evidence="2">
        <name>Mg(2+)</name>
        <dbReference type="ChEBI" id="CHEBI:18420"/>
    </cofactor>
</comment>
<dbReference type="InterPro" id="IPR044651">
    <property type="entry name" value="OTSB-like"/>
</dbReference>
<organism evidence="3 4">
    <name type="scientific">Noviherbaspirillum cavernae</name>
    <dbReference type="NCBI Taxonomy" id="2320862"/>
    <lineage>
        <taxon>Bacteria</taxon>
        <taxon>Pseudomonadati</taxon>
        <taxon>Pseudomonadota</taxon>
        <taxon>Betaproteobacteria</taxon>
        <taxon>Burkholderiales</taxon>
        <taxon>Oxalobacteraceae</taxon>
        <taxon>Noviherbaspirillum</taxon>
    </lineage>
</organism>
<comment type="pathway">
    <text evidence="2">Glycan biosynthesis; trehalose biosynthesis.</text>
</comment>
<dbReference type="UniPathway" id="UPA00299"/>
<comment type="caution">
    <text evidence="3">The sequence shown here is derived from an EMBL/GenBank/DDBJ whole genome shotgun (WGS) entry which is preliminary data.</text>
</comment>
<dbReference type="NCBIfam" id="TIGR00685">
    <property type="entry name" value="T6PP"/>
    <property type="match status" value="1"/>
</dbReference>
<keyword evidence="1 2" id="KW-0378">Hydrolase</keyword>
<comment type="catalytic activity">
    <reaction evidence="2">
        <text>alpha,alpha-trehalose 6-phosphate + H2O = alpha,alpha-trehalose + phosphate</text>
        <dbReference type="Rhea" id="RHEA:23420"/>
        <dbReference type="ChEBI" id="CHEBI:15377"/>
        <dbReference type="ChEBI" id="CHEBI:16551"/>
        <dbReference type="ChEBI" id="CHEBI:43474"/>
        <dbReference type="ChEBI" id="CHEBI:58429"/>
        <dbReference type="EC" id="3.1.3.12"/>
    </reaction>
</comment>
<dbReference type="EMBL" id="QYUN01000002">
    <property type="protein sequence ID" value="RJG06114.1"/>
    <property type="molecule type" value="Genomic_DNA"/>
</dbReference>
<keyword evidence="4" id="KW-1185">Reference proteome</keyword>
<dbReference type="OrthoDB" id="9814913at2"/>
<dbReference type="InterPro" id="IPR036412">
    <property type="entry name" value="HAD-like_sf"/>
</dbReference>